<keyword evidence="1" id="KW-0723">Serine/threonine-protein kinase</keyword>
<evidence type="ECO:0000256" key="4">
    <source>
        <dbReference type="ARBA" id="ARBA00022777"/>
    </source>
</evidence>
<dbReference type="GO" id="GO:0001664">
    <property type="term" value="F:G protein-coupled receptor binding"/>
    <property type="evidence" value="ECO:0007669"/>
    <property type="project" value="TreeGrafter"/>
</dbReference>
<dbReference type="PROSITE" id="PS00108">
    <property type="entry name" value="PROTEIN_KINASE_ST"/>
    <property type="match status" value="1"/>
</dbReference>
<evidence type="ECO:0000256" key="6">
    <source>
        <dbReference type="SAM" id="MobiDB-lite"/>
    </source>
</evidence>
<feature type="compositionally biased region" description="Low complexity" evidence="6">
    <location>
        <begin position="350"/>
        <end position="359"/>
    </location>
</feature>
<evidence type="ECO:0000313" key="8">
    <source>
        <dbReference type="EMBL" id="KAF6040748.1"/>
    </source>
</evidence>
<feature type="domain" description="Protein kinase" evidence="7">
    <location>
        <begin position="1"/>
        <end position="271"/>
    </location>
</feature>
<keyword evidence="4" id="KW-0418">Kinase</keyword>
<protein>
    <submittedName>
        <fullName evidence="8">STK32B</fullName>
    </submittedName>
</protein>
<dbReference type="Gene3D" id="3.30.200.20">
    <property type="entry name" value="Phosphorylase Kinase, domain 1"/>
    <property type="match status" value="1"/>
</dbReference>
<evidence type="ECO:0000256" key="5">
    <source>
        <dbReference type="ARBA" id="ARBA00022840"/>
    </source>
</evidence>
<dbReference type="InterPro" id="IPR011009">
    <property type="entry name" value="Kinase-like_dom_sf"/>
</dbReference>
<evidence type="ECO:0000256" key="2">
    <source>
        <dbReference type="ARBA" id="ARBA00022679"/>
    </source>
</evidence>
<name>A0A7J7KRH3_BUGNE</name>
<dbReference type="SMART" id="SM00220">
    <property type="entry name" value="S_TKc"/>
    <property type="match status" value="1"/>
</dbReference>
<proteinExistence type="predicted"/>
<dbReference type="EMBL" id="VXIV02000106">
    <property type="protein sequence ID" value="KAF6040748.1"/>
    <property type="molecule type" value="Genomic_DNA"/>
</dbReference>
<dbReference type="PROSITE" id="PS50011">
    <property type="entry name" value="PROTEIN_KINASE_DOM"/>
    <property type="match status" value="1"/>
</dbReference>
<dbReference type="Pfam" id="PF00069">
    <property type="entry name" value="Pkinase"/>
    <property type="match status" value="1"/>
</dbReference>
<organism evidence="8 9">
    <name type="scientific">Bugula neritina</name>
    <name type="common">Brown bryozoan</name>
    <name type="synonym">Sertularia neritina</name>
    <dbReference type="NCBI Taxonomy" id="10212"/>
    <lineage>
        <taxon>Eukaryota</taxon>
        <taxon>Metazoa</taxon>
        <taxon>Spiralia</taxon>
        <taxon>Lophotrochozoa</taxon>
        <taxon>Bryozoa</taxon>
        <taxon>Gymnolaemata</taxon>
        <taxon>Cheilostomatida</taxon>
        <taxon>Flustrina</taxon>
        <taxon>Buguloidea</taxon>
        <taxon>Bugulidae</taxon>
        <taxon>Bugula</taxon>
    </lineage>
</organism>
<accession>A0A7J7KRH3</accession>
<dbReference type="InterPro" id="IPR000719">
    <property type="entry name" value="Prot_kinase_dom"/>
</dbReference>
<keyword evidence="5" id="KW-0067">ATP-binding</keyword>
<dbReference type="Gene3D" id="1.10.510.10">
    <property type="entry name" value="Transferase(Phosphotransferase) domain 1"/>
    <property type="match status" value="1"/>
</dbReference>
<dbReference type="PANTHER" id="PTHR24355">
    <property type="entry name" value="G PROTEIN-COUPLED RECEPTOR KINASE/RIBOSOMAL PROTEIN S6 KINASE"/>
    <property type="match status" value="1"/>
</dbReference>
<dbReference type="GO" id="GO:0007186">
    <property type="term" value="P:G protein-coupled receptor signaling pathway"/>
    <property type="evidence" value="ECO:0007669"/>
    <property type="project" value="TreeGrafter"/>
</dbReference>
<keyword evidence="3" id="KW-0547">Nucleotide-binding</keyword>
<keyword evidence="9" id="KW-1185">Reference proteome</keyword>
<evidence type="ECO:0000313" key="9">
    <source>
        <dbReference type="Proteomes" id="UP000593567"/>
    </source>
</evidence>
<dbReference type="Proteomes" id="UP000593567">
    <property type="component" value="Unassembled WGS sequence"/>
</dbReference>
<dbReference type="OrthoDB" id="354826at2759"/>
<feature type="region of interest" description="Disordered" evidence="6">
    <location>
        <begin position="347"/>
        <end position="380"/>
    </location>
</feature>
<keyword evidence="2" id="KW-0808">Transferase</keyword>
<dbReference type="GO" id="GO:0009966">
    <property type="term" value="P:regulation of signal transduction"/>
    <property type="evidence" value="ECO:0007669"/>
    <property type="project" value="TreeGrafter"/>
</dbReference>
<dbReference type="GO" id="GO:0004703">
    <property type="term" value="F:G protein-coupled receptor kinase activity"/>
    <property type="evidence" value="ECO:0007669"/>
    <property type="project" value="TreeGrafter"/>
</dbReference>
<dbReference type="InterPro" id="IPR008271">
    <property type="entry name" value="Ser/Thr_kinase_AS"/>
</dbReference>
<evidence type="ECO:0000256" key="1">
    <source>
        <dbReference type="ARBA" id="ARBA00022527"/>
    </source>
</evidence>
<sequence length="380" mass="43202">MGNLNGGSSKHKHSSSDTHVCIAQKTDSKELYAMKYMNKKDCIKGGVVSNIIEELKLLRRIQHDHIVNLRFAFHDFEDMCLVVDLLQGGDLRYHLNKSHRFSEHDVSIYLMEIASALEYLHSHWIVHRDVKPDNILMCLQGHVYLTDFNVATRLDTEDGLLVSQTGTWSYMAPEIFATGAGLLTGYSYSVDWWSLGVTCYELCHGHGPFSDMPKTGEGMLTMFNLTSYYRVLSKLSPKFCSVIKKMLAIDMDNRLMSHSEISSRLNLHSAGTDSDPLTPQYLPSQEMLNADPTYELEELIMESKPIHKKRSRLSKSASKECPLQEKWKETLTLIEEQFKPFNYLVRESSNDSTSSTSPSELDDSHLKGYPSVPTDTLKDE</sequence>
<dbReference type="GO" id="GO:0005524">
    <property type="term" value="F:ATP binding"/>
    <property type="evidence" value="ECO:0007669"/>
    <property type="project" value="UniProtKB-KW"/>
</dbReference>
<reference evidence="8" key="1">
    <citation type="submission" date="2020-06" db="EMBL/GenBank/DDBJ databases">
        <title>Draft genome of Bugula neritina, a colonial animal packing powerful symbionts and potential medicines.</title>
        <authorList>
            <person name="Rayko M."/>
        </authorList>
    </citation>
    <scope>NUCLEOTIDE SEQUENCE [LARGE SCALE GENOMIC DNA]</scope>
    <source>
        <strain evidence="8">Kwan_BN1</strain>
    </source>
</reference>
<evidence type="ECO:0000259" key="7">
    <source>
        <dbReference type="PROSITE" id="PS50011"/>
    </source>
</evidence>
<comment type="caution">
    <text evidence="8">The sequence shown here is derived from an EMBL/GenBank/DDBJ whole genome shotgun (WGS) entry which is preliminary data.</text>
</comment>
<dbReference type="AlphaFoldDB" id="A0A7J7KRH3"/>
<evidence type="ECO:0000256" key="3">
    <source>
        <dbReference type="ARBA" id="ARBA00022741"/>
    </source>
</evidence>
<gene>
    <name evidence="8" type="ORF">EB796_000951</name>
</gene>
<dbReference type="SUPFAM" id="SSF56112">
    <property type="entry name" value="Protein kinase-like (PK-like)"/>
    <property type="match status" value="1"/>
</dbReference>
<dbReference type="PANTHER" id="PTHR24355:SF30">
    <property type="entry name" value="SERINE_THREONINE-PROTEIN KINASE 32B ISOFORM X1"/>
    <property type="match status" value="1"/>
</dbReference>